<sequence length="96" mass="10573">MALFGGHDDVGFFPNPYVVLLARKTTMGGSSSTPSISCEATSRPSRGSRGMSSNEDFSFDWVDENVLKMFFVYNSPDYVKGMANAIYSRGPWSLEV</sequence>
<name>A0A371EAY6_MUCPR</name>
<feature type="compositionally biased region" description="Low complexity" evidence="1">
    <location>
        <begin position="42"/>
        <end position="53"/>
    </location>
</feature>
<proteinExistence type="predicted"/>
<reference evidence="2" key="1">
    <citation type="submission" date="2018-05" db="EMBL/GenBank/DDBJ databases">
        <title>Draft genome of Mucuna pruriens seed.</title>
        <authorList>
            <person name="Nnadi N.E."/>
            <person name="Vos R."/>
            <person name="Hasami M.H."/>
            <person name="Devisetty U.K."/>
            <person name="Aguiy J.C."/>
        </authorList>
    </citation>
    <scope>NUCLEOTIDE SEQUENCE [LARGE SCALE GENOMIC DNA]</scope>
    <source>
        <strain evidence="2">JCA_2017</strain>
    </source>
</reference>
<feature type="region of interest" description="Disordered" evidence="1">
    <location>
        <begin position="27"/>
        <end position="53"/>
    </location>
</feature>
<protein>
    <submittedName>
        <fullName evidence="2">Uncharacterized protein</fullName>
    </submittedName>
</protein>
<evidence type="ECO:0000313" key="3">
    <source>
        <dbReference type="Proteomes" id="UP000257109"/>
    </source>
</evidence>
<accession>A0A371EAY6</accession>
<evidence type="ECO:0000313" key="2">
    <source>
        <dbReference type="EMBL" id="RDX63187.1"/>
    </source>
</evidence>
<comment type="caution">
    <text evidence="2">The sequence shown here is derived from an EMBL/GenBank/DDBJ whole genome shotgun (WGS) entry which is preliminary data.</text>
</comment>
<evidence type="ECO:0000256" key="1">
    <source>
        <dbReference type="SAM" id="MobiDB-lite"/>
    </source>
</evidence>
<feature type="non-terminal residue" evidence="2">
    <location>
        <position position="1"/>
    </location>
</feature>
<dbReference type="Proteomes" id="UP000257109">
    <property type="component" value="Unassembled WGS sequence"/>
</dbReference>
<feature type="compositionally biased region" description="Polar residues" evidence="1">
    <location>
        <begin position="27"/>
        <end position="40"/>
    </location>
</feature>
<keyword evidence="3" id="KW-1185">Reference proteome</keyword>
<gene>
    <name evidence="2" type="ORF">CR513_58412</name>
</gene>
<organism evidence="2 3">
    <name type="scientific">Mucuna pruriens</name>
    <name type="common">Velvet bean</name>
    <name type="synonym">Dolichos pruriens</name>
    <dbReference type="NCBI Taxonomy" id="157652"/>
    <lineage>
        <taxon>Eukaryota</taxon>
        <taxon>Viridiplantae</taxon>
        <taxon>Streptophyta</taxon>
        <taxon>Embryophyta</taxon>
        <taxon>Tracheophyta</taxon>
        <taxon>Spermatophyta</taxon>
        <taxon>Magnoliopsida</taxon>
        <taxon>eudicotyledons</taxon>
        <taxon>Gunneridae</taxon>
        <taxon>Pentapetalae</taxon>
        <taxon>rosids</taxon>
        <taxon>fabids</taxon>
        <taxon>Fabales</taxon>
        <taxon>Fabaceae</taxon>
        <taxon>Papilionoideae</taxon>
        <taxon>50 kb inversion clade</taxon>
        <taxon>NPAAA clade</taxon>
        <taxon>indigoferoid/millettioid clade</taxon>
        <taxon>Phaseoleae</taxon>
        <taxon>Mucuna</taxon>
    </lineage>
</organism>
<dbReference type="EMBL" id="QJKJ01015041">
    <property type="protein sequence ID" value="RDX63187.1"/>
    <property type="molecule type" value="Genomic_DNA"/>
</dbReference>
<dbReference type="AlphaFoldDB" id="A0A371EAY6"/>